<accession>A0A0M7G0N8</accession>
<name>A0A0J6F4N4_9BORD</name>
<evidence type="ECO:0000313" key="5">
    <source>
        <dbReference type="Proteomes" id="UP000092950"/>
    </source>
</evidence>
<keyword evidence="1" id="KW-0472">Membrane</keyword>
<protein>
    <submittedName>
        <fullName evidence="3">Uncharacterized protein</fullName>
    </submittedName>
</protein>
<dbReference type="AlphaFoldDB" id="A0A0J6F4N4"/>
<proteinExistence type="predicted"/>
<evidence type="ECO:0000313" key="3">
    <source>
        <dbReference type="EMBL" id="CUI88367.1"/>
    </source>
</evidence>
<dbReference type="OrthoDB" id="8685538at2"/>
<evidence type="ECO:0000256" key="1">
    <source>
        <dbReference type="SAM" id="Phobius"/>
    </source>
</evidence>
<keyword evidence="1" id="KW-1133">Transmembrane helix</keyword>
<reference evidence="3 4" key="1">
    <citation type="submission" date="2015-09" db="EMBL/GenBank/DDBJ databases">
        <authorList>
            <person name="Jackson K.R."/>
            <person name="Lunt B.L."/>
            <person name="Fisher J.N.B."/>
            <person name="Gardner A.V."/>
            <person name="Bailey M.E."/>
            <person name="Deus L.M."/>
            <person name="Earl A.S."/>
            <person name="Gibby P.D."/>
            <person name="Hartmann K.A."/>
            <person name="Liu J.E."/>
            <person name="Manci A.M."/>
            <person name="Nielsen D.A."/>
            <person name="Solomon M.B."/>
            <person name="Breakwell D.P."/>
            <person name="Burnett S.H."/>
            <person name="Grose J.H."/>
        </authorList>
    </citation>
    <scope>NUCLEOTIDE SEQUENCE [LARGE SCALE GENOMIC DNA]</scope>
    <source>
        <strain evidence="3 4">2789STDY5608636</strain>
    </source>
</reference>
<sequence>MTAIYSQTFIFVFSLFALCFITCTICGLVLFFWKSQRVNSVLKHPLLEHRPFRQYAFSIQAAIFLDYFLRLTFPRAKRWVAGYANHQLKHVDPKQVPLDVKWPIIGFWGSCWIGLIAMIALWVMLLLGR</sequence>
<gene>
    <name evidence="2" type="ORF">BBN53_04975</name>
    <name evidence="3" type="ORF">ERS370011_02714</name>
</gene>
<feature type="transmembrane region" description="Helical" evidence="1">
    <location>
        <begin position="6"/>
        <end position="33"/>
    </location>
</feature>
<dbReference type="Proteomes" id="UP000092950">
    <property type="component" value="Chromosome"/>
</dbReference>
<evidence type="ECO:0000313" key="4">
    <source>
        <dbReference type="Proteomes" id="UP000053096"/>
    </source>
</evidence>
<reference evidence="2 5" key="2">
    <citation type="submission" date="2016-07" db="EMBL/GenBank/DDBJ databases">
        <title>Complete genome sequences of Bordetella pseudohinzii.</title>
        <authorList>
            <person name="Spilker T."/>
            <person name="Darrah R."/>
            <person name="LiPuma J.J."/>
        </authorList>
    </citation>
    <scope>NUCLEOTIDE SEQUENCE [LARGE SCALE GENOMIC DNA]</scope>
    <source>
        <strain evidence="2 5">HI4681</strain>
    </source>
</reference>
<keyword evidence="5" id="KW-1185">Reference proteome</keyword>
<keyword evidence="1" id="KW-0812">Transmembrane</keyword>
<accession>A0A0J6F4N4</accession>
<dbReference type="KEGG" id="bpdz:BBN53_04975"/>
<evidence type="ECO:0000313" key="2">
    <source>
        <dbReference type="EMBL" id="ANY15297.1"/>
    </source>
</evidence>
<dbReference type="RefSeq" id="WP_043212291.1">
    <property type="nucleotide sequence ID" value="NZ_CAJGUP010000206.1"/>
</dbReference>
<dbReference type="EMBL" id="CYTV01000006">
    <property type="protein sequence ID" value="CUI88367.1"/>
    <property type="molecule type" value="Genomic_DNA"/>
</dbReference>
<dbReference type="EMBL" id="CP016440">
    <property type="protein sequence ID" value="ANY15297.1"/>
    <property type="molecule type" value="Genomic_DNA"/>
</dbReference>
<dbReference type="Proteomes" id="UP000053096">
    <property type="component" value="Unassembled WGS sequence"/>
</dbReference>
<feature type="transmembrane region" description="Helical" evidence="1">
    <location>
        <begin position="105"/>
        <end position="127"/>
    </location>
</feature>
<organism evidence="3 4">
    <name type="scientific">Bordetella pseudohinzii</name>
    <dbReference type="NCBI Taxonomy" id="1331258"/>
    <lineage>
        <taxon>Bacteria</taxon>
        <taxon>Pseudomonadati</taxon>
        <taxon>Pseudomonadota</taxon>
        <taxon>Betaproteobacteria</taxon>
        <taxon>Burkholderiales</taxon>
        <taxon>Alcaligenaceae</taxon>
        <taxon>Bordetella</taxon>
    </lineage>
</organism>